<feature type="region of interest" description="Disordered" evidence="1">
    <location>
        <begin position="540"/>
        <end position="580"/>
    </location>
</feature>
<dbReference type="AlphaFoldDB" id="A0A1D6F2A7"/>
<dbReference type="InParanoid" id="A0A1D6F2A7"/>
<accession>A0A1D6F2A7</accession>
<proteinExistence type="predicted"/>
<dbReference type="ExpressionAtlas" id="A0A1D6F2A7">
    <property type="expression patterns" value="baseline and differential"/>
</dbReference>
<feature type="compositionally biased region" description="Basic and acidic residues" evidence="1">
    <location>
        <begin position="184"/>
        <end position="219"/>
    </location>
</feature>
<evidence type="ECO:0000256" key="1">
    <source>
        <dbReference type="SAM" id="MobiDB-lite"/>
    </source>
</evidence>
<reference evidence="2" key="1">
    <citation type="submission" date="2015-12" db="EMBL/GenBank/DDBJ databases">
        <title>Update maize B73 reference genome by single molecule sequencing technologies.</title>
        <authorList>
            <consortium name="Maize Genome Sequencing Project"/>
            <person name="Ware D."/>
        </authorList>
    </citation>
    <scope>NUCLEOTIDE SEQUENCE [LARGE SCALE GENOMIC DNA]</scope>
    <source>
        <tissue evidence="2">Seedling</tissue>
    </source>
</reference>
<feature type="compositionally biased region" description="Polar residues" evidence="1">
    <location>
        <begin position="174"/>
        <end position="183"/>
    </location>
</feature>
<feature type="compositionally biased region" description="Basic and acidic residues" evidence="1">
    <location>
        <begin position="143"/>
        <end position="170"/>
    </location>
</feature>
<dbReference type="EMBL" id="CM007648">
    <property type="protein sequence ID" value="ONM25567.1"/>
    <property type="molecule type" value="Genomic_DNA"/>
</dbReference>
<protein>
    <submittedName>
        <fullName evidence="2">Uncharacterized protein</fullName>
    </submittedName>
</protein>
<gene>
    <name evidence="2" type="ORF">ZEAMMB73_Zm00001d007019</name>
</gene>
<dbReference type="FunCoup" id="A0A1D6F2A7">
    <property type="interactions" value="1016"/>
</dbReference>
<name>A0A1D6F2A7_MAIZE</name>
<feature type="region of interest" description="Disordered" evidence="1">
    <location>
        <begin position="143"/>
        <end position="235"/>
    </location>
</feature>
<organism evidence="2">
    <name type="scientific">Zea mays</name>
    <name type="common">Maize</name>
    <dbReference type="NCBI Taxonomy" id="4577"/>
    <lineage>
        <taxon>Eukaryota</taxon>
        <taxon>Viridiplantae</taxon>
        <taxon>Streptophyta</taxon>
        <taxon>Embryophyta</taxon>
        <taxon>Tracheophyta</taxon>
        <taxon>Spermatophyta</taxon>
        <taxon>Magnoliopsida</taxon>
        <taxon>Liliopsida</taxon>
        <taxon>Poales</taxon>
        <taxon>Poaceae</taxon>
        <taxon>PACMAD clade</taxon>
        <taxon>Panicoideae</taxon>
        <taxon>Andropogonodae</taxon>
        <taxon>Andropogoneae</taxon>
        <taxon>Tripsacinae</taxon>
        <taxon>Zea</taxon>
    </lineage>
</organism>
<sequence>MEFGPEGDKVVDDLDFTFSRVRMMAKPKTDIDHSCKDAQHGLAISKVEVGSTTRDGRLEGGKEKQGCLGLSLAQVFRHSWRPINPKWLWVPRSNILSGKGYQARLEEVVKEGRMAWRRESGGNSWKRPPKDWMEEDDLLDSEFSREEDLRSKLQRAPGEHTEQDQQDMGHHRQGSFTGTSGSGKQDDKDQDKDRNRPGRNDEKKGGKFERKGKELEKNQDSSFGESQEDMEEDARVEGTLQEIYDEIPIAAFHPTKGFFSSDLKKVEDHTDTVISSEVLMLNKEIEQKIVFDSQLSEVLDNEGSVDDRAKVAPEKSQIEMMKQRVDDQTFCSNKEINTITNSQVNRNSIGLDDMNHFGGRINLQLANQERKDQDLKLMLDDFPTEDNEEDWHGNIMEQVELYHTEEDGEQEWEKALSKKGKKKSRRNFPVIATRASSRIARDGIPILEKATKRAREKNQLQGTSRPNPFLILNNESNENLSTVMKDIGIVLENYDNQIDLFKAEERVRATIAEANYNKYVDKINSKNAPQTEEDLQELAMEAITNKERLEAPLISQEGPGGAKPEKNKKKGRPGKQSKKG</sequence>
<evidence type="ECO:0000313" key="2">
    <source>
        <dbReference type="EMBL" id="ONM25567.1"/>
    </source>
</evidence>
<feature type="compositionally biased region" description="Basic residues" evidence="1">
    <location>
        <begin position="566"/>
        <end position="580"/>
    </location>
</feature>